<dbReference type="OrthoDB" id="9790005at2"/>
<evidence type="ECO:0000313" key="2">
    <source>
        <dbReference type="EMBL" id="SET74686.1"/>
    </source>
</evidence>
<keyword evidence="2" id="KW-0808">Transferase</keyword>
<sequence>MTIDAVIPTYRPDDTFYELIRRLLAQKCPLHRIIVMNTGEEFWDEERIAKVLDDAGVSEAMLEVHHLRPEDFDHGATRSAGIRYSSADAVLCMTHDAIPADRDLTENLLRALTQEPDIAAAYGRQLPAKDCRVLERFTRSFNYPEESRIKSEKDLPELGIKTYFCSNVCAVYRRNIWEKLGGFTKKTIFNEDMIYAAGAVKAGYRIAYAADARVIHSHNYTCMQQLHRNFDLGVSQADHPEVFDGVLSEGEGVKMVKKTASWLIRNGHAGLLPELVLQSGFKYLGYRLGKAYRALPEKAVLALTMNRNYWKE</sequence>
<dbReference type="InterPro" id="IPR029044">
    <property type="entry name" value="Nucleotide-diphossugar_trans"/>
</dbReference>
<organism evidence="2 3">
    <name type="scientific">[Clostridium] aminophilum</name>
    <dbReference type="NCBI Taxonomy" id="1526"/>
    <lineage>
        <taxon>Bacteria</taxon>
        <taxon>Bacillati</taxon>
        <taxon>Bacillota</taxon>
        <taxon>Clostridia</taxon>
        <taxon>Lachnospirales</taxon>
        <taxon>Lachnospiraceae</taxon>
    </lineage>
</organism>
<dbReference type="eggNOG" id="COG1216">
    <property type="taxonomic scope" value="Bacteria"/>
</dbReference>
<dbReference type="GO" id="GO:0044010">
    <property type="term" value="P:single-species biofilm formation"/>
    <property type="evidence" value="ECO:0007669"/>
    <property type="project" value="TreeGrafter"/>
</dbReference>
<evidence type="ECO:0000313" key="3">
    <source>
        <dbReference type="Proteomes" id="UP000199820"/>
    </source>
</evidence>
<dbReference type="Proteomes" id="UP000199820">
    <property type="component" value="Unassembled WGS sequence"/>
</dbReference>
<dbReference type="Gene3D" id="3.90.550.10">
    <property type="entry name" value="Spore Coat Polysaccharide Biosynthesis Protein SpsA, Chain A"/>
    <property type="match status" value="1"/>
</dbReference>
<evidence type="ECO:0000259" key="1">
    <source>
        <dbReference type="Pfam" id="PF00535"/>
    </source>
</evidence>
<dbReference type="Pfam" id="PF00535">
    <property type="entry name" value="Glycos_transf_2"/>
    <property type="match status" value="1"/>
</dbReference>
<proteinExistence type="predicted"/>
<accession>A0A1I0GU41</accession>
<dbReference type="GO" id="GO:0016740">
    <property type="term" value="F:transferase activity"/>
    <property type="evidence" value="ECO:0007669"/>
    <property type="project" value="UniProtKB-KW"/>
</dbReference>
<reference evidence="2 3" key="1">
    <citation type="submission" date="2016-10" db="EMBL/GenBank/DDBJ databases">
        <authorList>
            <person name="de Groot N.N."/>
        </authorList>
    </citation>
    <scope>NUCLEOTIDE SEQUENCE [LARGE SCALE GENOMIC DNA]</scope>
    <source>
        <strain evidence="2 3">KH1P1</strain>
    </source>
</reference>
<dbReference type="STRING" id="1526.SAMN02910262_01479"/>
<dbReference type="PANTHER" id="PTHR43685:SF13">
    <property type="entry name" value="O ANTIGEN BIOSYNTHESIS RHAMNOSYLTRANSFERASE RFBN"/>
    <property type="match status" value="1"/>
</dbReference>
<protein>
    <submittedName>
        <fullName evidence="2">Rhamnosyltransferase</fullName>
    </submittedName>
</protein>
<dbReference type="PANTHER" id="PTHR43685">
    <property type="entry name" value="GLYCOSYLTRANSFERASE"/>
    <property type="match status" value="1"/>
</dbReference>
<name>A0A1I0GU41_9FIRM</name>
<dbReference type="SUPFAM" id="SSF53448">
    <property type="entry name" value="Nucleotide-diphospho-sugar transferases"/>
    <property type="match status" value="1"/>
</dbReference>
<dbReference type="InterPro" id="IPR001173">
    <property type="entry name" value="Glyco_trans_2-like"/>
</dbReference>
<dbReference type="EMBL" id="FOIL01000038">
    <property type="protein sequence ID" value="SET74686.1"/>
    <property type="molecule type" value="Genomic_DNA"/>
</dbReference>
<feature type="domain" description="Glycosyltransferase 2-like" evidence="1">
    <location>
        <begin position="5"/>
        <end position="180"/>
    </location>
</feature>
<keyword evidence="3" id="KW-1185">Reference proteome</keyword>
<gene>
    <name evidence="2" type="ORF">SAMN04487771_103816</name>
</gene>
<dbReference type="InterPro" id="IPR050834">
    <property type="entry name" value="Glycosyltransf_2"/>
</dbReference>
<dbReference type="AlphaFoldDB" id="A0A1I0GU41"/>